<dbReference type="Pfam" id="PF03953">
    <property type="entry name" value="Tubulin_C"/>
    <property type="match status" value="1"/>
</dbReference>
<dbReference type="GO" id="GO:0016787">
    <property type="term" value="F:hydrolase activity"/>
    <property type="evidence" value="ECO:0007669"/>
    <property type="project" value="UniProtKB-KW"/>
</dbReference>
<comment type="similarity">
    <text evidence="3 12">Belongs to the tubulin family.</text>
</comment>
<dbReference type="SUPFAM" id="SSF52490">
    <property type="entry name" value="Tubulin nucleotide-binding domain-like"/>
    <property type="match status" value="1"/>
</dbReference>
<organism evidence="15 16">
    <name type="scientific">Chelydra serpentina</name>
    <name type="common">Snapping turtle</name>
    <name type="synonym">Testudo serpentina</name>
    <dbReference type="NCBI Taxonomy" id="8475"/>
    <lineage>
        <taxon>Eukaryota</taxon>
        <taxon>Metazoa</taxon>
        <taxon>Chordata</taxon>
        <taxon>Craniata</taxon>
        <taxon>Vertebrata</taxon>
        <taxon>Euteleostomi</taxon>
        <taxon>Archelosauria</taxon>
        <taxon>Testudinata</taxon>
        <taxon>Testudines</taxon>
        <taxon>Cryptodira</taxon>
        <taxon>Durocryptodira</taxon>
        <taxon>Americhelydia</taxon>
        <taxon>Chelydroidea</taxon>
        <taxon>Chelydridae</taxon>
        <taxon>Chelydra</taxon>
    </lineage>
</organism>
<dbReference type="GO" id="GO:0005525">
    <property type="term" value="F:GTP binding"/>
    <property type="evidence" value="ECO:0007669"/>
    <property type="project" value="UniProtKB-UniRule"/>
</dbReference>
<dbReference type="SUPFAM" id="SSF55307">
    <property type="entry name" value="Tubulin C-terminal domain-like"/>
    <property type="match status" value="1"/>
</dbReference>
<dbReference type="GO" id="GO:0007017">
    <property type="term" value="P:microtubule-based process"/>
    <property type="evidence" value="ECO:0007669"/>
    <property type="project" value="InterPro"/>
</dbReference>
<dbReference type="Pfam" id="PF00091">
    <property type="entry name" value="Tubulin"/>
    <property type="match status" value="1"/>
</dbReference>
<comment type="catalytic activity">
    <reaction evidence="11">
        <text>GTP + H2O = GDP + phosphate + H(+)</text>
        <dbReference type="Rhea" id="RHEA:19669"/>
        <dbReference type="ChEBI" id="CHEBI:15377"/>
        <dbReference type="ChEBI" id="CHEBI:15378"/>
        <dbReference type="ChEBI" id="CHEBI:37565"/>
        <dbReference type="ChEBI" id="CHEBI:43474"/>
        <dbReference type="ChEBI" id="CHEBI:58189"/>
    </reaction>
    <physiologicalReaction direction="left-to-right" evidence="11">
        <dbReference type="Rhea" id="RHEA:19670"/>
    </physiologicalReaction>
</comment>
<comment type="subcellular location">
    <subcellularLocation>
        <location evidence="2">Cytoplasm</location>
        <location evidence="2">Cytoskeleton</location>
    </subcellularLocation>
</comment>
<feature type="domain" description="Tubulin/FtsZ GTPase" evidence="13">
    <location>
        <begin position="55"/>
        <end position="293"/>
    </location>
</feature>
<evidence type="ECO:0000313" key="15">
    <source>
        <dbReference type="Ensembl" id="ENSCSRP00000015431.1"/>
    </source>
</evidence>
<evidence type="ECO:0000259" key="13">
    <source>
        <dbReference type="SMART" id="SM00864"/>
    </source>
</evidence>
<dbReference type="GO" id="GO:0005200">
    <property type="term" value="F:structural constituent of cytoskeleton"/>
    <property type="evidence" value="ECO:0007669"/>
    <property type="project" value="InterPro"/>
</dbReference>
<keyword evidence="6 12" id="KW-0493">Microtubule</keyword>
<evidence type="ECO:0000256" key="5">
    <source>
        <dbReference type="ARBA" id="ARBA00022490"/>
    </source>
</evidence>
<evidence type="ECO:0000256" key="10">
    <source>
        <dbReference type="ARBA" id="ARBA00023212"/>
    </source>
</evidence>
<name>A0A8C3SLJ2_CHESE</name>
<evidence type="ECO:0000256" key="6">
    <source>
        <dbReference type="ARBA" id="ARBA00022701"/>
    </source>
</evidence>
<dbReference type="FunFam" id="1.10.287.600:FF:000005">
    <property type="entry name" value="Tubulin alpha chain"/>
    <property type="match status" value="1"/>
</dbReference>
<dbReference type="FunFam" id="3.30.1330.20:FF:000001">
    <property type="entry name" value="Tubulin alpha chain"/>
    <property type="match status" value="1"/>
</dbReference>
<dbReference type="InterPro" id="IPR017975">
    <property type="entry name" value="Tubulin_CS"/>
</dbReference>
<dbReference type="SMART" id="SM00864">
    <property type="entry name" value="Tubulin"/>
    <property type="match status" value="1"/>
</dbReference>
<reference evidence="15" key="1">
    <citation type="submission" date="2025-08" db="UniProtKB">
        <authorList>
            <consortium name="Ensembl"/>
        </authorList>
    </citation>
    <scope>IDENTIFICATION</scope>
</reference>
<keyword evidence="7 12" id="KW-0547">Nucleotide-binding</keyword>
<dbReference type="InterPro" id="IPR036525">
    <property type="entry name" value="Tubulin/FtsZ_GTPase_sf"/>
</dbReference>
<dbReference type="SMART" id="SM00865">
    <property type="entry name" value="Tubulin_C"/>
    <property type="match status" value="1"/>
</dbReference>
<dbReference type="CDD" id="cd02186">
    <property type="entry name" value="alpha_tubulin"/>
    <property type="match status" value="1"/>
</dbReference>
<comment type="subunit">
    <text evidence="4 12">Dimer of alpha and beta chains. A typical microtubule is a hollow water-filled tube with an outer diameter of 25 nm and an inner diameter of 15 nM. Alpha-beta heterodimers associate head-to-tail to form protofilaments running lengthwise along the microtubule wall with the beta-tubulin subunit facing the microtubule plus end conferring a structural polarity. Microtubules usually have 13 protofilaments but different protofilament numbers can be found in some organisms and specialized cells.</text>
</comment>
<keyword evidence="5" id="KW-0963">Cytoplasm</keyword>
<protein>
    <recommendedName>
        <fullName evidence="12">Tubulin alpha chain</fullName>
    </recommendedName>
</protein>
<evidence type="ECO:0000256" key="7">
    <source>
        <dbReference type="ARBA" id="ARBA00022741"/>
    </source>
</evidence>
<dbReference type="PRINTS" id="PR01162">
    <property type="entry name" value="ALPHATUBULIN"/>
</dbReference>
<feature type="domain" description="Tubulin/FtsZ 2-layer sandwich" evidence="14">
    <location>
        <begin position="295"/>
        <end position="440"/>
    </location>
</feature>
<dbReference type="InterPro" id="IPR000217">
    <property type="entry name" value="Tubulin"/>
</dbReference>
<keyword evidence="9 12" id="KW-0342">GTP-binding</keyword>
<sequence length="496" mass="54895">MSLSSPQRECISIHVGQAGVQIGNACWELYCLEHGIQPDGQMPSDKTIGGGDDSFNTFFSETGAGKHVPRAVFVDLEPTVIGEYAKPSADCFPGSLVNSRAYSRQLLCVDVGETNSLPFLSPDEVRTGTYRQLFHPEQLITGKEDAANNYARGHYTIGKEIIDLVLDRIRKLADQCTGLQGFLVFHSFGGGTGSGFTSLLMERLSVDYGKKSKLEFSIYPAPQVSTAVVEPYNSILTTHTTLEHSDCAFMVDNEAIYDICRRNLDIERPTYTNLNRLISQIVSSITASLRFDGALNVDLTEFQTNLVPYPRIHFPLATYAPVISAEKAYHEQLTVAEITNACFEPANQMVKCDPRHGKYMACCLLYRGDVVPKDVNAAIATIKTKRSIQFVDWCPTGFKVGINYQPPTVVPGGDLAKVQRAVCMLSNTTAVAEAWARLDHKFDLMYAKRAFVHWYVGEGMEEGEFSEAREDMAALEKDYEEVGADSVEGEDEGEEY</sequence>
<dbReference type="InterPro" id="IPR008280">
    <property type="entry name" value="Tub_FtsZ_C"/>
</dbReference>
<evidence type="ECO:0000256" key="9">
    <source>
        <dbReference type="ARBA" id="ARBA00023134"/>
    </source>
</evidence>
<accession>A0A8C3SLJ2</accession>
<evidence type="ECO:0000313" key="16">
    <source>
        <dbReference type="Proteomes" id="UP000694403"/>
    </source>
</evidence>
<reference evidence="15" key="2">
    <citation type="submission" date="2025-09" db="UniProtKB">
        <authorList>
            <consortium name="Ensembl"/>
        </authorList>
    </citation>
    <scope>IDENTIFICATION</scope>
</reference>
<keyword evidence="8" id="KW-0378">Hydrolase</keyword>
<dbReference type="Proteomes" id="UP000694403">
    <property type="component" value="Unplaced"/>
</dbReference>
<dbReference type="InterPro" id="IPR002452">
    <property type="entry name" value="Alpha_tubulin"/>
</dbReference>
<dbReference type="PANTHER" id="PTHR11588">
    <property type="entry name" value="TUBULIN"/>
    <property type="match status" value="1"/>
</dbReference>
<evidence type="ECO:0000256" key="11">
    <source>
        <dbReference type="ARBA" id="ARBA00049117"/>
    </source>
</evidence>
<comment type="cofactor">
    <cofactor evidence="1">
        <name>Mg(2+)</name>
        <dbReference type="ChEBI" id="CHEBI:18420"/>
    </cofactor>
</comment>
<dbReference type="InterPro" id="IPR023123">
    <property type="entry name" value="Tubulin_C"/>
</dbReference>
<evidence type="ECO:0000256" key="3">
    <source>
        <dbReference type="ARBA" id="ARBA00009636"/>
    </source>
</evidence>
<dbReference type="Gene3D" id="3.30.1330.20">
    <property type="entry name" value="Tubulin/FtsZ, C-terminal domain"/>
    <property type="match status" value="1"/>
</dbReference>
<comment type="function">
    <text evidence="12">Tubulin is the major constituent of microtubules, a cylinder consisting of laterally associated linear protofilaments composed of alpha- and beta-tubulin heterodimers. Microtubules grow by the addition of GTP-tubulin dimers to the microtubule end, where a stabilizing cap forms. Below the cap, tubulin dimers are in GDP-bound state, owing to GTPase activity of alpha-tubulin.</text>
</comment>
<evidence type="ECO:0000256" key="1">
    <source>
        <dbReference type="ARBA" id="ARBA00001946"/>
    </source>
</evidence>
<dbReference type="Ensembl" id="ENSCSRT00000016089.1">
    <property type="protein sequence ID" value="ENSCSRP00000015431.1"/>
    <property type="gene ID" value="ENSCSRG00000011818.1"/>
</dbReference>
<dbReference type="Gene3D" id="1.10.287.600">
    <property type="entry name" value="Helix hairpin bin"/>
    <property type="match status" value="1"/>
</dbReference>
<dbReference type="AlphaFoldDB" id="A0A8C3SLJ2"/>
<dbReference type="InterPro" id="IPR018316">
    <property type="entry name" value="Tubulin/FtsZ_2-layer-sand-dom"/>
</dbReference>
<evidence type="ECO:0000256" key="4">
    <source>
        <dbReference type="ARBA" id="ARBA00011747"/>
    </source>
</evidence>
<dbReference type="PRINTS" id="PR01161">
    <property type="entry name" value="TUBULIN"/>
</dbReference>
<keyword evidence="16" id="KW-1185">Reference proteome</keyword>
<evidence type="ECO:0000256" key="12">
    <source>
        <dbReference type="RuleBase" id="RU000352"/>
    </source>
</evidence>
<dbReference type="InterPro" id="IPR037103">
    <property type="entry name" value="Tubulin/FtsZ-like_C"/>
</dbReference>
<keyword evidence="10" id="KW-0206">Cytoskeleton</keyword>
<evidence type="ECO:0000256" key="2">
    <source>
        <dbReference type="ARBA" id="ARBA00004245"/>
    </source>
</evidence>
<proteinExistence type="inferred from homology"/>
<dbReference type="FunFam" id="3.40.50.1440:FF:000079">
    <property type="entry name" value="Tubulin, alpha 4-like"/>
    <property type="match status" value="1"/>
</dbReference>
<dbReference type="GO" id="GO:0005874">
    <property type="term" value="C:microtubule"/>
    <property type="evidence" value="ECO:0007669"/>
    <property type="project" value="UniProtKB-KW"/>
</dbReference>
<dbReference type="PROSITE" id="PS00227">
    <property type="entry name" value="TUBULIN"/>
    <property type="match status" value="1"/>
</dbReference>
<dbReference type="Gene3D" id="3.40.50.1440">
    <property type="entry name" value="Tubulin/FtsZ, GTPase domain"/>
    <property type="match status" value="1"/>
</dbReference>
<evidence type="ECO:0000259" key="14">
    <source>
        <dbReference type="SMART" id="SM00865"/>
    </source>
</evidence>
<evidence type="ECO:0000256" key="8">
    <source>
        <dbReference type="ARBA" id="ARBA00022801"/>
    </source>
</evidence>
<dbReference type="FunFam" id="3.40.50.1440:FF:000069">
    <property type="entry name" value="Tubulin alpha chain"/>
    <property type="match status" value="1"/>
</dbReference>
<dbReference type="InterPro" id="IPR003008">
    <property type="entry name" value="Tubulin_FtsZ_GTPase"/>
</dbReference>